<reference evidence="4" key="1">
    <citation type="submission" date="2010-08" db="EMBL/GenBank/DDBJ databases">
        <authorList>
            <consortium name="Caenorhabditis japonica Sequencing Consortium"/>
            <person name="Wilson R.K."/>
        </authorList>
    </citation>
    <scope>NUCLEOTIDE SEQUENCE [LARGE SCALE GENOMIC DNA]</scope>
    <source>
        <strain evidence="4">DF5081</strain>
    </source>
</reference>
<dbReference type="PANTHER" id="PTHR23362">
    <property type="entry name" value="L-PLASTIN-RELATED"/>
    <property type="match status" value="1"/>
</dbReference>
<evidence type="ECO:0000313" key="3">
    <source>
        <dbReference type="EnsemblMetazoa" id="CJA14855.1"/>
    </source>
</evidence>
<dbReference type="EnsemblMetazoa" id="CJA14855.1">
    <property type="protein sequence ID" value="CJA14855.1"/>
    <property type="gene ID" value="WBGene00134059"/>
</dbReference>
<dbReference type="PANTHER" id="PTHR23362:SF8">
    <property type="entry name" value="SPK DOMAIN-CONTAINING PROTEIN"/>
    <property type="match status" value="1"/>
</dbReference>
<evidence type="ECO:0000256" key="1">
    <source>
        <dbReference type="SAM" id="MobiDB-lite"/>
    </source>
</evidence>
<dbReference type="Pfam" id="PF04435">
    <property type="entry name" value="SPK"/>
    <property type="match status" value="2"/>
</dbReference>
<feature type="domain" description="SPK" evidence="2">
    <location>
        <begin position="65"/>
        <end position="175"/>
    </location>
</feature>
<organism evidence="3 4">
    <name type="scientific">Caenorhabditis japonica</name>
    <dbReference type="NCBI Taxonomy" id="281687"/>
    <lineage>
        <taxon>Eukaryota</taxon>
        <taxon>Metazoa</taxon>
        <taxon>Ecdysozoa</taxon>
        <taxon>Nematoda</taxon>
        <taxon>Chromadorea</taxon>
        <taxon>Rhabditida</taxon>
        <taxon>Rhabditina</taxon>
        <taxon>Rhabditomorpha</taxon>
        <taxon>Rhabditoidea</taxon>
        <taxon>Rhabditidae</taxon>
        <taxon>Peloderinae</taxon>
        <taxon>Caenorhabditis</taxon>
    </lineage>
</organism>
<dbReference type="SMART" id="SM00583">
    <property type="entry name" value="SPK"/>
    <property type="match status" value="1"/>
</dbReference>
<proteinExistence type="predicted"/>
<sequence>MPTKVKMMFLFKLPANEAFLHELEQNCELLEVNEKKVIVRYKRGDVELCAPRDEGRKPQDFSDEEDRALLYCLAEKVSRIEQPLVREQTFREISIQTGGKRTTKGVRHRFHEVLSKKIHRLEEFDMETRIRMLFAMTYPMDKTFQEVVQQSAEILEIDDNGVILRYKKDDTDLDRHQKTYQKRRRTAPFSDDYIYGTDSAAMEGVIVKNENKNGSGSGRPRGRPKKVARNDENFHNLSTEFHWQMHAPQEFLNTNLSAHWLPIDNVKQEVMEEFVAPHCSTQQVKVEAVEEDFTFELSAEIFVMFLKNMVISLENNSEILGAVREKLDISIAAHRKITGVTLRFALDAILDKSFFSPEPPNNHRETTSLREFLKLLRSMVLTFNTRALDGVVAKIETIRNTMGEGDKLITIVNIVRGIEAALAVVPF</sequence>
<keyword evidence="4" id="KW-1185">Reference proteome</keyword>
<dbReference type="InterPro" id="IPR053315">
    <property type="entry name" value="Peptidase_C14A"/>
</dbReference>
<dbReference type="InterPro" id="IPR006570">
    <property type="entry name" value="SPK_dom"/>
</dbReference>
<dbReference type="AlphaFoldDB" id="A0A8R1HXK7"/>
<feature type="region of interest" description="Disordered" evidence="1">
    <location>
        <begin position="208"/>
        <end position="228"/>
    </location>
</feature>
<accession>A0A8R1HXK7</accession>
<reference evidence="3" key="2">
    <citation type="submission" date="2022-06" db="UniProtKB">
        <authorList>
            <consortium name="EnsemblMetazoa"/>
        </authorList>
    </citation>
    <scope>IDENTIFICATION</scope>
    <source>
        <strain evidence="3">DF5081</strain>
    </source>
</reference>
<evidence type="ECO:0000259" key="2">
    <source>
        <dbReference type="SMART" id="SM00583"/>
    </source>
</evidence>
<protein>
    <submittedName>
        <fullName evidence="3">SPK domain-containing protein</fullName>
    </submittedName>
</protein>
<dbReference type="Proteomes" id="UP000005237">
    <property type="component" value="Unassembled WGS sequence"/>
</dbReference>
<name>A0A8R1HXK7_CAEJA</name>
<evidence type="ECO:0000313" key="4">
    <source>
        <dbReference type="Proteomes" id="UP000005237"/>
    </source>
</evidence>